<dbReference type="KEGG" id="tmu:111822280"/>
<sequence>MAANNNVDCQPYKLIVPRCLLQEDKLISKDTRSQHTKGDKLIKGTKTPLPPPRLPIALPKKYQPLPPEPESSRSLFPQRHTFPEAWRGPKKMNLKDLSEKIQRYL</sequence>
<keyword evidence="2" id="KW-1185">Reference proteome</keyword>
<feature type="region of interest" description="Disordered" evidence="1">
    <location>
        <begin position="30"/>
        <end position="87"/>
    </location>
</feature>
<name>A0A2Y9RND5_TRIMA</name>
<evidence type="ECO:0000256" key="1">
    <source>
        <dbReference type="SAM" id="MobiDB-lite"/>
    </source>
</evidence>
<gene>
    <name evidence="3" type="primary">LOC111822280</name>
</gene>
<dbReference type="InParanoid" id="A0A2Y9RND5"/>
<evidence type="ECO:0000313" key="2">
    <source>
        <dbReference type="Proteomes" id="UP000248480"/>
    </source>
</evidence>
<proteinExistence type="predicted"/>
<organism evidence="2 3">
    <name type="scientific">Trichechus manatus latirostris</name>
    <name type="common">Florida manatee</name>
    <dbReference type="NCBI Taxonomy" id="127582"/>
    <lineage>
        <taxon>Eukaryota</taxon>
        <taxon>Metazoa</taxon>
        <taxon>Chordata</taxon>
        <taxon>Craniata</taxon>
        <taxon>Vertebrata</taxon>
        <taxon>Euteleostomi</taxon>
        <taxon>Mammalia</taxon>
        <taxon>Eutheria</taxon>
        <taxon>Afrotheria</taxon>
        <taxon>Sirenia</taxon>
        <taxon>Trichechidae</taxon>
        <taxon>Trichechus</taxon>
    </lineage>
</organism>
<reference evidence="3" key="1">
    <citation type="submission" date="2025-08" db="UniProtKB">
        <authorList>
            <consortium name="RefSeq"/>
        </authorList>
    </citation>
    <scope>IDENTIFICATION</scope>
</reference>
<evidence type="ECO:0000313" key="3">
    <source>
        <dbReference type="RefSeq" id="XP_023596002.1"/>
    </source>
</evidence>
<dbReference type="Proteomes" id="UP000248480">
    <property type="component" value="Unplaced"/>
</dbReference>
<dbReference type="STRING" id="127582.A0A2Y9RND5"/>
<dbReference type="AlphaFoldDB" id="A0A2Y9RND5"/>
<protein>
    <submittedName>
        <fullName evidence="3">Cytokine-dependent hematopoietic cell linker-like</fullName>
    </submittedName>
</protein>
<accession>A0A2Y9RND5</accession>
<dbReference type="RefSeq" id="XP_023596002.1">
    <property type="nucleotide sequence ID" value="XM_023740234.1"/>
</dbReference>
<dbReference type="GeneID" id="111822280"/>
<feature type="compositionally biased region" description="Basic and acidic residues" evidence="1">
    <location>
        <begin position="30"/>
        <end position="42"/>
    </location>
</feature>